<dbReference type="SUPFAM" id="SSF52058">
    <property type="entry name" value="L domain-like"/>
    <property type="match status" value="1"/>
</dbReference>
<dbReference type="InterPro" id="IPR001296">
    <property type="entry name" value="Glyco_trans_1"/>
</dbReference>
<dbReference type="GO" id="GO:0004377">
    <property type="term" value="F:GDP-Man:Man(3)GlcNAc(2)-PP-Dol alpha-1,2-mannosyltransferase activity"/>
    <property type="evidence" value="ECO:0007669"/>
    <property type="project" value="UniProtKB-EC"/>
</dbReference>
<proteinExistence type="inferred from homology"/>
<comment type="similarity">
    <text evidence="3">Belongs to the glycosyltransferase group 1 family. Glycosyltransferase 4 subfamily.</text>
</comment>
<keyword evidence="9" id="KW-0256">Endoplasmic reticulum</keyword>
<organism evidence="17 18">
    <name type="scientific">Macrostomum lignano</name>
    <dbReference type="NCBI Taxonomy" id="282301"/>
    <lineage>
        <taxon>Eukaryota</taxon>
        <taxon>Metazoa</taxon>
        <taxon>Spiralia</taxon>
        <taxon>Lophotrochozoa</taxon>
        <taxon>Platyhelminthes</taxon>
        <taxon>Rhabditophora</taxon>
        <taxon>Macrostomorpha</taxon>
        <taxon>Macrostomida</taxon>
        <taxon>Macrostomidae</taxon>
        <taxon>Macrostomum</taxon>
    </lineage>
</organism>
<feature type="transmembrane region" description="Helical" evidence="15">
    <location>
        <begin position="188"/>
        <end position="220"/>
    </location>
</feature>
<keyword evidence="8 15" id="KW-0812">Transmembrane</keyword>
<evidence type="ECO:0000256" key="3">
    <source>
        <dbReference type="ARBA" id="ARBA00009481"/>
    </source>
</evidence>
<dbReference type="InterPro" id="IPR038013">
    <property type="entry name" value="ALG11"/>
</dbReference>
<dbReference type="SUPFAM" id="SSF53756">
    <property type="entry name" value="UDP-Glycosyltransferase/glycogen phosphorylase"/>
    <property type="match status" value="1"/>
</dbReference>
<evidence type="ECO:0000313" key="17">
    <source>
        <dbReference type="Proteomes" id="UP000095280"/>
    </source>
</evidence>
<dbReference type="EC" id="2.4.1.131" evidence="4"/>
<dbReference type="Pfam" id="PF00534">
    <property type="entry name" value="Glycos_transf_1"/>
    <property type="match status" value="1"/>
</dbReference>
<protein>
    <recommendedName>
        <fullName evidence="5">GDP-Man:Man(3)GlcNAc(2)-PP-Dol alpha-1,2-mannosyltransferase</fullName>
        <ecNumber evidence="4">2.4.1.131</ecNumber>
    </recommendedName>
    <alternativeName>
        <fullName evidence="12">Asparagine-linked glycosylation protein 11 homolog</fullName>
    </alternativeName>
</protein>
<evidence type="ECO:0000256" key="8">
    <source>
        <dbReference type="ARBA" id="ARBA00022692"/>
    </source>
</evidence>
<feature type="domain" description="Ig-like" evidence="16">
    <location>
        <begin position="745"/>
        <end position="854"/>
    </location>
</feature>
<dbReference type="GO" id="GO:0005789">
    <property type="term" value="C:endoplasmic reticulum membrane"/>
    <property type="evidence" value="ECO:0007669"/>
    <property type="project" value="UniProtKB-SubCell"/>
</dbReference>
<name>A0A1I8GPF3_9PLAT</name>
<dbReference type="InterPro" id="IPR036179">
    <property type="entry name" value="Ig-like_dom_sf"/>
</dbReference>
<comment type="pathway">
    <text evidence="2">Protein modification; protein glycosylation.</text>
</comment>
<comment type="subcellular location">
    <subcellularLocation>
        <location evidence="1">Endoplasmic reticulum membrane</location>
        <topology evidence="1">Single-pass membrane protein</topology>
    </subcellularLocation>
</comment>
<dbReference type="SUPFAM" id="SSF48726">
    <property type="entry name" value="Immunoglobulin"/>
    <property type="match status" value="1"/>
</dbReference>
<dbReference type="Gene3D" id="3.80.10.10">
    <property type="entry name" value="Ribonuclease Inhibitor"/>
    <property type="match status" value="1"/>
</dbReference>
<dbReference type="InterPro" id="IPR013783">
    <property type="entry name" value="Ig-like_fold"/>
</dbReference>
<dbReference type="InterPro" id="IPR032675">
    <property type="entry name" value="LRR_dom_sf"/>
</dbReference>
<dbReference type="Gene3D" id="3.40.50.2000">
    <property type="entry name" value="Glycogen Phosphorylase B"/>
    <property type="match status" value="1"/>
</dbReference>
<keyword evidence="7" id="KW-0808">Transferase</keyword>
<evidence type="ECO:0000256" key="12">
    <source>
        <dbReference type="ARBA" id="ARBA00032517"/>
    </source>
</evidence>
<sequence length="920" mass="101453">SLDSLAPLKQLKVLIADDNELDSQLRLPDLPHLETLSLNKNKASISDLEQLCSELGRRAPRLEFLSLMGNPAAPDAIFQHISRLADAAAAADDADDFVDSATPDFDEDDFARYRLLVAHLLPSLRYLDSSPVTDRERLEARQRGRYLLKVRLAESDGPAGGEDGARQPYSPLPSLAAAQPDSVDKASMIAVILLIAVNFLLIMYAPVMQLVSFILLVAFMTRRRSLHESREQLRQELGLTEGEVMVGFFHPNCNAGGGGERVLWLAVRALQIEHGNKVQLFVYTGDLDAYKDSPEFDPAAEGEMSQADKERLAGKAILAKVERTLGVGMPDPDSIRFAFLSGRDRINPARYPRLTLLRQSIGGAVLGLEAIGLANPDVMIDTMGCHFAGAVFRYFGGCKTACYVHYPLISTDMIEVVNANSVAVNNPTTNSPFKRLAKLVYYRLFALLYGWFGRRWNLVMTNSSWTTGHIASLWGCQLPRLLYPPVYVKEFAHLGPDSLAGRLPIVLSVAQFRPEKDHPLQLRAFAKFLQLAPKEVADKASLVLIGGCRNDEDSARVDRLRCLAEELSIEDRVRFQVNAPHSELRTWLEKARIGLHSMRDEHFGIGIVDMMAAGLTVIAHNSGGPKMDIVTDPQLGFLAATEDEYAQALVDAFSLDDKQLRRRFEAVRRHIEKFAEEKNFMPGFCQLTKPLIDYRGGEHVPTANRSKAEFLKLNMRSKPLAWLHFCLPPLLILLLAQRTGAQDLPLISEANSGADLTAALGASVNLTCVALRNASVAWYFTDQHLFVSSYSGDSAPQQLLSSGHAYSVQSLTPAAVGNLTNEYLALTLTVQVSEQTFGHYQCQASLGSASKQVHDIYLRINGSLGPELNRSAFYNCCIAKDLAAQCRVFCEPWKLTADSSTLSTLFNCLSDLNNKVASCG</sequence>
<dbReference type="WBParaSite" id="maker-uti_cns_0002697-snap-gene-0.2-mRNA-1">
    <property type="protein sequence ID" value="maker-uti_cns_0002697-snap-gene-0.2-mRNA-1"/>
    <property type="gene ID" value="maker-uti_cns_0002697-snap-gene-0.2"/>
</dbReference>
<dbReference type="InterPro" id="IPR031814">
    <property type="entry name" value="ALG11_N"/>
</dbReference>
<evidence type="ECO:0000256" key="6">
    <source>
        <dbReference type="ARBA" id="ARBA00022676"/>
    </source>
</evidence>
<dbReference type="Gene3D" id="2.60.40.10">
    <property type="entry name" value="Immunoglobulins"/>
    <property type="match status" value="1"/>
</dbReference>
<dbReference type="InterPro" id="IPR007110">
    <property type="entry name" value="Ig-like_dom"/>
</dbReference>
<comment type="catalytic activity">
    <reaction evidence="13">
        <text>an alpha-D-Man-(1-&gt;3)-[alpha-D-Man-(1-&gt;6)]-beta-D-Man-(1-&gt;4)-beta-D-GlcNAc-(1-&gt;4)-alpha-D-GlcNAc-diphospho-di-trans,poly-cis-dolichol + 2 GDP-alpha-D-mannose = an alpha-D-Man-(1-&gt;2)-alpha-D-Man-(1-&gt;2)-alpha-D-Man-(1-&gt;3)-[alpha-D-Man-(1-&gt;6)]-beta-D-Man-(1-&gt;4)-beta-D-GlcNAc-(1-&gt;4)-alpha-D-GlcNAc-diphospho-di-trans,poly-cis-dolichol + 2 GDP + 2 H(+)</text>
        <dbReference type="Rhea" id="RHEA:29523"/>
        <dbReference type="Rhea" id="RHEA-COMP:19515"/>
        <dbReference type="Rhea" id="RHEA-COMP:19516"/>
        <dbReference type="ChEBI" id="CHEBI:15378"/>
        <dbReference type="ChEBI" id="CHEBI:57527"/>
        <dbReference type="ChEBI" id="CHEBI:58189"/>
        <dbReference type="ChEBI" id="CHEBI:132511"/>
        <dbReference type="ChEBI" id="CHEBI:132515"/>
        <dbReference type="EC" id="2.4.1.131"/>
    </reaction>
    <physiologicalReaction direction="left-to-right" evidence="13">
        <dbReference type="Rhea" id="RHEA:29524"/>
    </physiologicalReaction>
</comment>
<dbReference type="PANTHER" id="PTHR45919:SF1">
    <property type="entry name" value="GDP-MAN:MAN(3)GLCNAC(2)-PP-DOL ALPHA-1,2-MANNOSYLTRANSFERASE"/>
    <property type="match status" value="1"/>
</dbReference>
<reference evidence="18" key="1">
    <citation type="submission" date="2016-11" db="UniProtKB">
        <authorList>
            <consortium name="WormBaseParasite"/>
        </authorList>
    </citation>
    <scope>IDENTIFICATION</scope>
</reference>
<keyword evidence="10 15" id="KW-1133">Transmembrane helix</keyword>
<evidence type="ECO:0000256" key="15">
    <source>
        <dbReference type="SAM" id="Phobius"/>
    </source>
</evidence>
<keyword evidence="6" id="KW-0328">Glycosyltransferase</keyword>
<dbReference type="PROSITE" id="PS50835">
    <property type="entry name" value="IG_LIKE"/>
    <property type="match status" value="1"/>
</dbReference>
<evidence type="ECO:0000256" key="13">
    <source>
        <dbReference type="ARBA" id="ARBA00045065"/>
    </source>
</evidence>
<evidence type="ECO:0000256" key="7">
    <source>
        <dbReference type="ARBA" id="ARBA00022679"/>
    </source>
</evidence>
<evidence type="ECO:0000256" key="9">
    <source>
        <dbReference type="ARBA" id="ARBA00022824"/>
    </source>
</evidence>
<accession>A0A1I8GPF3</accession>
<evidence type="ECO:0000256" key="1">
    <source>
        <dbReference type="ARBA" id="ARBA00004389"/>
    </source>
</evidence>
<dbReference type="GO" id="GO:0006487">
    <property type="term" value="P:protein N-linked glycosylation"/>
    <property type="evidence" value="ECO:0007669"/>
    <property type="project" value="TreeGrafter"/>
</dbReference>
<dbReference type="PANTHER" id="PTHR45919">
    <property type="entry name" value="GDP-MAN:MAN(3)GLCNAC(2)-PP-DOL ALPHA-1,2-MANNOSYLTRANSFERASE"/>
    <property type="match status" value="1"/>
</dbReference>
<dbReference type="Proteomes" id="UP000095280">
    <property type="component" value="Unplaced"/>
</dbReference>
<dbReference type="AlphaFoldDB" id="A0A1I8GPF3"/>
<keyword evidence="11 15" id="KW-0472">Membrane</keyword>
<evidence type="ECO:0000256" key="11">
    <source>
        <dbReference type="ARBA" id="ARBA00023136"/>
    </source>
</evidence>
<evidence type="ECO:0000256" key="14">
    <source>
        <dbReference type="ARBA" id="ARBA00045128"/>
    </source>
</evidence>
<evidence type="ECO:0000256" key="4">
    <source>
        <dbReference type="ARBA" id="ARBA00012645"/>
    </source>
</evidence>
<comment type="function">
    <text evidence="14">GDP-Man:Man(3)GlcNAc(2)-PP-Dol alpha-1,2-mannosyltransferase that operates in the biosynthetic pathway of dolichol-linked oligosaccharides, the glycan precursors employed in protein asparagine (N)-glycosylation. The assembly of dolichol-linked oligosaccharides begins on the cytosolic side of the endoplasmic reticulum membrane and finishes in its lumen. The sequential addition of sugars to dolichol pyrophosphate produces dolichol-linked oligosaccharides containing fourteen sugars, including two GlcNAcs, nine mannoses and three glucoses. Once assembled, the oligosaccharide is transferred from the lipid to nascent proteins by oligosaccharyltransferases. Catalyzes, on the cytoplasmic face of the endoplasmic reticulum, the addition of the fourth and fifth mannose residues to the dolichol-linked oligosaccharide chain, to produce Man(5)GlcNAc(2)-PP-dolichol core oligosaccharide. Man(5)GlcNAc(2)-PP-dolichol is a substrate for ALG3, the following enzyme in the biosynthetic pathway.</text>
</comment>
<dbReference type="CDD" id="cd03806">
    <property type="entry name" value="GT4_ALG11-like"/>
    <property type="match status" value="1"/>
</dbReference>
<evidence type="ECO:0000256" key="2">
    <source>
        <dbReference type="ARBA" id="ARBA00004922"/>
    </source>
</evidence>
<evidence type="ECO:0000256" key="10">
    <source>
        <dbReference type="ARBA" id="ARBA00022989"/>
    </source>
</evidence>
<evidence type="ECO:0000259" key="16">
    <source>
        <dbReference type="PROSITE" id="PS50835"/>
    </source>
</evidence>
<keyword evidence="17" id="KW-1185">Reference proteome</keyword>
<evidence type="ECO:0000256" key="5">
    <source>
        <dbReference type="ARBA" id="ARBA00022018"/>
    </source>
</evidence>
<evidence type="ECO:0000313" key="18">
    <source>
        <dbReference type="WBParaSite" id="maker-uti_cns_0002697-snap-gene-0.2-mRNA-1"/>
    </source>
</evidence>
<dbReference type="Pfam" id="PF15924">
    <property type="entry name" value="ALG11_N"/>
    <property type="match status" value="1"/>
</dbReference>